<comment type="function">
    <text evidence="5">Key component of the ribosome quality control system (RQC), a ribosome-associated complex that mediates the extraction of incompletely synthesized nascent chains from stalled ribosomes and their subsequent degradation. RqcH recruits Ala-charged tRNA, and with RqcP directs the elongation of stalled nascent chains on 50S ribosomal subunits, leading to non-templated C-terminal alanine extensions (Ala tail). The Ala tail promotes nascent chain degradation. RqcP is associated with the translocation-like movement of the peptidyl-tRNA from the A-site into the P-site.</text>
</comment>
<dbReference type="EMBL" id="DVOD01000057">
    <property type="protein sequence ID" value="HIU93035.1"/>
    <property type="molecule type" value="Genomic_DNA"/>
</dbReference>
<dbReference type="Pfam" id="PF01479">
    <property type="entry name" value="S4"/>
    <property type="match status" value="1"/>
</dbReference>
<keyword evidence="1 5" id="KW-0820">tRNA-binding</keyword>
<evidence type="ECO:0000256" key="3">
    <source>
        <dbReference type="ARBA" id="ARBA00022884"/>
    </source>
</evidence>
<evidence type="ECO:0000256" key="5">
    <source>
        <dbReference type="HAMAP-Rule" id="MF_00871"/>
    </source>
</evidence>
<keyword evidence="3 5" id="KW-0694">RNA-binding</keyword>
<dbReference type="GO" id="GO:0019843">
    <property type="term" value="F:rRNA binding"/>
    <property type="evidence" value="ECO:0007669"/>
    <property type="project" value="UniProtKB-UniRule"/>
</dbReference>
<dbReference type="GO" id="GO:0043023">
    <property type="term" value="F:ribosomal large subunit binding"/>
    <property type="evidence" value="ECO:0007669"/>
    <property type="project" value="UniProtKB-UniRule"/>
</dbReference>
<dbReference type="GO" id="GO:0072344">
    <property type="term" value="P:rescue of stalled ribosome"/>
    <property type="evidence" value="ECO:0007669"/>
    <property type="project" value="UniProtKB-UniRule"/>
</dbReference>
<dbReference type="HAMAP" id="MF_00871">
    <property type="entry name" value="RqcP"/>
    <property type="match status" value="1"/>
</dbReference>
<dbReference type="InterPro" id="IPR025490">
    <property type="entry name" value="RqcP"/>
</dbReference>
<evidence type="ECO:0000259" key="6">
    <source>
        <dbReference type="SMART" id="SM00363"/>
    </source>
</evidence>
<keyword evidence="4 5" id="KW-0648">Protein biosynthesis</keyword>
<feature type="domain" description="RNA-binding S4" evidence="6">
    <location>
        <begin position="1"/>
        <end position="64"/>
    </location>
</feature>
<name>A0A9D1N1C0_9CLOT</name>
<comment type="subunit">
    <text evidence="5">Associates with stalled 50S ribosomal subunits. Binds to RqcH, 23S rRNA and the P-site tRNA. Does not require RqcH for association with 50S subunits.</text>
</comment>
<dbReference type="AlphaFoldDB" id="A0A9D1N1C0"/>
<organism evidence="7 8">
    <name type="scientific">Candidatus Limenecus avicola</name>
    <dbReference type="NCBI Taxonomy" id="2840847"/>
    <lineage>
        <taxon>Bacteria</taxon>
        <taxon>Bacillati</taxon>
        <taxon>Bacillota</taxon>
        <taxon>Clostridia</taxon>
        <taxon>Eubacteriales</taxon>
        <taxon>Clostridiaceae</taxon>
        <taxon>Clostridiaceae incertae sedis</taxon>
        <taxon>Candidatus Limenecus</taxon>
    </lineage>
</organism>
<evidence type="ECO:0000313" key="8">
    <source>
        <dbReference type="Proteomes" id="UP000886748"/>
    </source>
</evidence>
<dbReference type="CDD" id="cd00165">
    <property type="entry name" value="S4"/>
    <property type="match status" value="1"/>
</dbReference>
<sequence length="81" mass="9251">MRLDKFLKVSRLIKRRTVANDVSDQGRVFVNDNPAKPSKQLKEGDIIRIEHFNKSVSVKVLKIPQGNISVQEASSLYEEIK</sequence>
<dbReference type="InterPro" id="IPR002942">
    <property type="entry name" value="S4_RNA-bd"/>
</dbReference>
<comment type="caution">
    <text evidence="7">The sequence shown here is derived from an EMBL/GenBank/DDBJ whole genome shotgun (WGS) entry which is preliminary data.</text>
</comment>
<protein>
    <recommendedName>
        <fullName evidence="5">RQC P-site tRNA stabilizing factor</fullName>
        <shortName evidence="5">RqcP</shortName>
    </recommendedName>
    <alternativeName>
        <fullName evidence="5">Ribosome-associated protein quality control protein P</fullName>
    </alternativeName>
</protein>
<dbReference type="SMART" id="SM00363">
    <property type="entry name" value="S4"/>
    <property type="match status" value="1"/>
</dbReference>
<dbReference type="Gene3D" id="3.10.290.10">
    <property type="entry name" value="RNA-binding S4 domain"/>
    <property type="match status" value="1"/>
</dbReference>
<dbReference type="SUPFAM" id="SSF55174">
    <property type="entry name" value="Alpha-L RNA-binding motif"/>
    <property type="match status" value="1"/>
</dbReference>
<dbReference type="GO" id="GO:0000049">
    <property type="term" value="F:tRNA binding"/>
    <property type="evidence" value="ECO:0007669"/>
    <property type="project" value="UniProtKB-UniRule"/>
</dbReference>
<dbReference type="Proteomes" id="UP000886748">
    <property type="component" value="Unassembled WGS sequence"/>
</dbReference>
<dbReference type="PROSITE" id="PS50889">
    <property type="entry name" value="S4"/>
    <property type="match status" value="1"/>
</dbReference>
<proteinExistence type="inferred from homology"/>
<evidence type="ECO:0000256" key="4">
    <source>
        <dbReference type="ARBA" id="ARBA00022917"/>
    </source>
</evidence>
<keyword evidence="2 5" id="KW-0699">rRNA-binding</keyword>
<dbReference type="PIRSF" id="PIRSF038881">
    <property type="entry name" value="RNAbp_HP1423"/>
    <property type="match status" value="1"/>
</dbReference>
<evidence type="ECO:0000256" key="1">
    <source>
        <dbReference type="ARBA" id="ARBA00022555"/>
    </source>
</evidence>
<dbReference type="InterPro" id="IPR036986">
    <property type="entry name" value="S4_RNA-bd_sf"/>
</dbReference>
<evidence type="ECO:0000313" key="7">
    <source>
        <dbReference type="EMBL" id="HIU93035.1"/>
    </source>
</evidence>
<comment type="similarity">
    <text evidence="5">Belongs to the RqcP family.</text>
</comment>
<reference evidence="7" key="2">
    <citation type="journal article" date="2021" name="PeerJ">
        <title>Extensive microbial diversity within the chicken gut microbiome revealed by metagenomics and culture.</title>
        <authorList>
            <person name="Gilroy R."/>
            <person name="Ravi A."/>
            <person name="Getino M."/>
            <person name="Pursley I."/>
            <person name="Horton D.L."/>
            <person name="Alikhan N.F."/>
            <person name="Baker D."/>
            <person name="Gharbi K."/>
            <person name="Hall N."/>
            <person name="Watson M."/>
            <person name="Adriaenssens E.M."/>
            <person name="Foster-Nyarko E."/>
            <person name="Jarju S."/>
            <person name="Secka A."/>
            <person name="Antonio M."/>
            <person name="Oren A."/>
            <person name="Chaudhuri R.R."/>
            <person name="La Ragione R."/>
            <person name="Hildebrand F."/>
            <person name="Pallen M.J."/>
        </authorList>
    </citation>
    <scope>NUCLEOTIDE SEQUENCE</scope>
    <source>
        <strain evidence="7">CHK154-7741</strain>
    </source>
</reference>
<accession>A0A9D1N1C0</accession>
<gene>
    <name evidence="5" type="primary">rqcP</name>
    <name evidence="7" type="ORF">IAD26_07890</name>
</gene>
<evidence type="ECO:0000256" key="2">
    <source>
        <dbReference type="ARBA" id="ARBA00022730"/>
    </source>
</evidence>
<reference evidence="7" key="1">
    <citation type="submission" date="2020-10" db="EMBL/GenBank/DDBJ databases">
        <authorList>
            <person name="Gilroy R."/>
        </authorList>
    </citation>
    <scope>NUCLEOTIDE SEQUENCE</scope>
    <source>
        <strain evidence="7">CHK154-7741</strain>
    </source>
</reference>